<keyword evidence="2 4" id="KW-0808">Transferase</keyword>
<dbReference type="PANTHER" id="PTHR44942:SF4">
    <property type="entry name" value="METHYLTRANSFERASE TYPE 11 DOMAIN-CONTAINING PROTEIN"/>
    <property type="match status" value="1"/>
</dbReference>
<evidence type="ECO:0000256" key="2">
    <source>
        <dbReference type="ARBA" id="ARBA00022679"/>
    </source>
</evidence>
<name>A0A6F8Y4B3_9ACTN</name>
<accession>A0A6F8Y4B3</accession>
<reference evidence="4 5" key="2">
    <citation type="submission" date="2020-03" db="EMBL/GenBank/DDBJ databases">
        <authorList>
            <person name="Ichikawa N."/>
            <person name="Kimura A."/>
            <person name="Kitahashi Y."/>
            <person name="Uohara A."/>
        </authorList>
    </citation>
    <scope>NUCLEOTIDE SEQUENCE [LARGE SCALE GENOMIC DNA]</scope>
    <source>
        <strain evidence="4 5">NBRC 107702</strain>
    </source>
</reference>
<proteinExistence type="predicted"/>
<dbReference type="SUPFAM" id="SSF53335">
    <property type="entry name" value="S-adenosyl-L-methionine-dependent methyltransferases"/>
    <property type="match status" value="1"/>
</dbReference>
<reference evidence="4 5" key="1">
    <citation type="submission" date="2020-03" db="EMBL/GenBank/DDBJ databases">
        <title>Whole genome shotgun sequence of Phytohabitans flavus NBRC 107702.</title>
        <authorList>
            <person name="Komaki H."/>
            <person name="Tamura T."/>
        </authorList>
    </citation>
    <scope>NUCLEOTIDE SEQUENCE [LARGE SCALE GENOMIC DNA]</scope>
    <source>
        <strain evidence="4 5">NBRC 107702</strain>
    </source>
</reference>
<keyword evidence="1 4" id="KW-0489">Methyltransferase</keyword>
<sequence length="266" mass="28681">MLYADPAALFAGTAHTYLRYRIAHPPSFMDHLARLTPAGTVLDLGCGPGSVALALAERGRDVIAVDASPDMIEAARSTAADRLLSAPVDWRVGDVHALSGLPTVAGVSIGDAFHWFDREAVLHQLDRLVVAGGFVAVVMSFTTGTPKPWWYPLVDRVIHRHLGPARFAGPGALYREPAGGDHETVLRASAFNHLTVTRADQRVRLDLEQVIGNQYTQAYTSPPVLGDRFDAFDQDLRALLAAAEPSGVFITTTQPGLIIARRGEDL</sequence>
<organism evidence="4 5">
    <name type="scientific">Phytohabitans flavus</name>
    <dbReference type="NCBI Taxonomy" id="1076124"/>
    <lineage>
        <taxon>Bacteria</taxon>
        <taxon>Bacillati</taxon>
        <taxon>Actinomycetota</taxon>
        <taxon>Actinomycetes</taxon>
        <taxon>Micromonosporales</taxon>
        <taxon>Micromonosporaceae</taxon>
    </lineage>
</organism>
<dbReference type="PANTHER" id="PTHR44942">
    <property type="entry name" value="METHYLTRANSF_11 DOMAIN-CONTAINING PROTEIN"/>
    <property type="match status" value="1"/>
</dbReference>
<dbReference type="RefSeq" id="WP_173040923.1">
    <property type="nucleotide sequence ID" value="NZ_AP022870.1"/>
</dbReference>
<keyword evidence="5" id="KW-1185">Reference proteome</keyword>
<gene>
    <name evidence="4" type="ORF">Pflav_073070</name>
</gene>
<evidence type="ECO:0000313" key="5">
    <source>
        <dbReference type="Proteomes" id="UP000502508"/>
    </source>
</evidence>
<dbReference type="InterPro" id="IPR029063">
    <property type="entry name" value="SAM-dependent_MTases_sf"/>
</dbReference>
<evidence type="ECO:0000259" key="3">
    <source>
        <dbReference type="Pfam" id="PF13649"/>
    </source>
</evidence>
<dbReference type="Proteomes" id="UP000502508">
    <property type="component" value="Chromosome"/>
</dbReference>
<dbReference type="AlphaFoldDB" id="A0A6F8Y4B3"/>
<evidence type="ECO:0000313" key="4">
    <source>
        <dbReference type="EMBL" id="BCB80897.1"/>
    </source>
</evidence>
<dbReference type="InterPro" id="IPR041698">
    <property type="entry name" value="Methyltransf_25"/>
</dbReference>
<dbReference type="KEGG" id="pfla:Pflav_073070"/>
<dbReference type="InterPro" id="IPR051052">
    <property type="entry name" value="Diverse_substrate_MTase"/>
</dbReference>
<protein>
    <submittedName>
        <fullName evidence="4">Methyltransferase</fullName>
    </submittedName>
</protein>
<dbReference type="Gene3D" id="3.40.50.150">
    <property type="entry name" value="Vaccinia Virus protein VP39"/>
    <property type="match status" value="1"/>
</dbReference>
<evidence type="ECO:0000256" key="1">
    <source>
        <dbReference type="ARBA" id="ARBA00022603"/>
    </source>
</evidence>
<dbReference type="GO" id="GO:0032259">
    <property type="term" value="P:methylation"/>
    <property type="evidence" value="ECO:0007669"/>
    <property type="project" value="UniProtKB-KW"/>
</dbReference>
<dbReference type="EMBL" id="AP022870">
    <property type="protein sequence ID" value="BCB80897.1"/>
    <property type="molecule type" value="Genomic_DNA"/>
</dbReference>
<feature type="domain" description="Methyltransferase" evidence="3">
    <location>
        <begin position="41"/>
        <end position="133"/>
    </location>
</feature>
<dbReference type="GO" id="GO:0008168">
    <property type="term" value="F:methyltransferase activity"/>
    <property type="evidence" value="ECO:0007669"/>
    <property type="project" value="UniProtKB-KW"/>
</dbReference>
<dbReference type="CDD" id="cd02440">
    <property type="entry name" value="AdoMet_MTases"/>
    <property type="match status" value="1"/>
</dbReference>
<dbReference type="Pfam" id="PF13649">
    <property type="entry name" value="Methyltransf_25"/>
    <property type="match status" value="1"/>
</dbReference>